<reference evidence="1 2" key="1">
    <citation type="journal article" date="2014" name="PLoS ONE">
        <title>Reduction of Hydrogen Peroxide Accumulation and Toxicity by a Catalase from Mycoplasma iowae.</title>
        <authorList>
            <person name="Pritchard R.E."/>
            <person name="Prassinos A.J."/>
            <person name="Osborne J.D."/>
            <person name="Raviv Z."/>
            <person name="Balish M.F."/>
        </authorList>
    </citation>
    <scope>NUCLEOTIDE SEQUENCE [LARGE SCALE GENOMIC DNA]</scope>
    <source>
        <strain evidence="1 2">DK-CPA</strain>
    </source>
</reference>
<accession>A0A084U4Q9</accession>
<dbReference type="RefSeq" id="WP_036451318.1">
    <property type="nucleotide sequence ID" value="NZ_AWQU01000042.1"/>
</dbReference>
<keyword evidence="2" id="KW-1185">Reference proteome</keyword>
<dbReference type="Pfam" id="PF08843">
    <property type="entry name" value="AbiEii"/>
    <property type="match status" value="1"/>
</dbReference>
<comment type="caution">
    <text evidence="1">The sequence shown here is derived from an EMBL/GenBank/DDBJ whole genome shotgun (WGS) entry which is preliminary data.</text>
</comment>
<protein>
    <submittedName>
        <fullName evidence="1">Nucleotidyltransferase superfamily protein</fullName>
    </submittedName>
</protein>
<keyword evidence="1" id="KW-0808">Transferase</keyword>
<dbReference type="InterPro" id="IPR014942">
    <property type="entry name" value="AbiEii"/>
</dbReference>
<dbReference type="GO" id="GO:0016740">
    <property type="term" value="F:transferase activity"/>
    <property type="evidence" value="ECO:0007669"/>
    <property type="project" value="UniProtKB-KW"/>
</dbReference>
<proteinExistence type="predicted"/>
<dbReference type="Gene3D" id="3.10.450.620">
    <property type="entry name" value="JHP933, nucleotidyltransferase-like core domain"/>
    <property type="match status" value="1"/>
</dbReference>
<gene>
    <name evidence="1" type="ORF">P271_810</name>
</gene>
<dbReference type="Proteomes" id="UP000028523">
    <property type="component" value="Unassembled WGS sequence"/>
</dbReference>
<name>A0A084U4Q9_MALIO</name>
<evidence type="ECO:0000313" key="1">
    <source>
        <dbReference type="EMBL" id="KFB07945.1"/>
    </source>
</evidence>
<evidence type="ECO:0000313" key="2">
    <source>
        <dbReference type="Proteomes" id="UP000028523"/>
    </source>
</evidence>
<sequence>MKKYQMIINKITMKYRNLSEKMIIKDLLIDEIIKELSMIFNVLINKGLKFDWLLVGGTSLSKSYKEIKRISEDIDISILCESKEYTKKVMKEILNYFLILDNDKMLPFNIIDKDVISTNQTFNFKNFKIHYKGYEFDIDFKSLINNNYYSPNHRKIMNVSHKILKLNQSEEIIIKVPDFKYIIAEKFLAYQKMKVKNTNNIRTWRHIFDIYSIFTEQLLENNIKNWKEINNIYNFIIDQYERTQLEKDIKNNVIFANNFEELKLNKDYLRLFLKTECFKKYSVKSIIDFYVNLKDILENLKK</sequence>
<organism evidence="1 2">
    <name type="scientific">Malacoplasma iowae DK-CPA</name>
    <dbReference type="NCBI Taxonomy" id="1394179"/>
    <lineage>
        <taxon>Bacteria</taxon>
        <taxon>Bacillati</taxon>
        <taxon>Mycoplasmatota</taxon>
        <taxon>Mycoplasmoidales</taxon>
        <taxon>Mycoplasmoidaceae</taxon>
        <taxon>Malacoplasma</taxon>
    </lineage>
</organism>
<dbReference type="AlphaFoldDB" id="A0A084U4Q9"/>
<dbReference type="EMBL" id="AWQU01000042">
    <property type="protein sequence ID" value="KFB07945.1"/>
    <property type="molecule type" value="Genomic_DNA"/>
</dbReference>